<protein>
    <submittedName>
        <fullName evidence="1 2">Uncharacterized protein</fullName>
    </submittedName>
</protein>
<sequence length="88" mass="9759">METFLAIKYRDFALCPTSSSPDDGAEYRTLAGTIDVRQHDDDDGDDCDKNVVSAFSGTPFTVHLDILRRLNKDTSAMAAVRLMMLMVV</sequence>
<reference evidence="1 3" key="1">
    <citation type="journal article" date="2014" name="BMC Genomics">
        <title>Genome sequence of Anopheles sinensis provides insight into genetics basis of mosquito competence for malaria parasites.</title>
        <authorList>
            <person name="Zhou D."/>
            <person name="Zhang D."/>
            <person name="Ding G."/>
            <person name="Shi L."/>
            <person name="Hou Q."/>
            <person name="Ye Y."/>
            <person name="Xu Y."/>
            <person name="Zhou H."/>
            <person name="Xiong C."/>
            <person name="Li S."/>
            <person name="Yu J."/>
            <person name="Hong S."/>
            <person name="Yu X."/>
            <person name="Zou P."/>
            <person name="Chen C."/>
            <person name="Chang X."/>
            <person name="Wang W."/>
            <person name="Lv Y."/>
            <person name="Sun Y."/>
            <person name="Ma L."/>
            <person name="Shen B."/>
            <person name="Zhu C."/>
        </authorList>
    </citation>
    <scope>NUCLEOTIDE SEQUENCE [LARGE SCALE GENOMIC DNA]</scope>
</reference>
<gene>
    <name evidence="1" type="ORF">ZHAS_00011418</name>
</gene>
<keyword evidence="3" id="KW-1185">Reference proteome</keyword>
<proteinExistence type="predicted"/>
<name>A0A084W0E4_ANOSI</name>
<dbReference type="EMBL" id="KE525262">
    <property type="protein sequence ID" value="KFB43688.1"/>
    <property type="molecule type" value="Genomic_DNA"/>
</dbReference>
<organism evidence="1">
    <name type="scientific">Anopheles sinensis</name>
    <name type="common">Mosquito</name>
    <dbReference type="NCBI Taxonomy" id="74873"/>
    <lineage>
        <taxon>Eukaryota</taxon>
        <taxon>Metazoa</taxon>
        <taxon>Ecdysozoa</taxon>
        <taxon>Arthropoda</taxon>
        <taxon>Hexapoda</taxon>
        <taxon>Insecta</taxon>
        <taxon>Pterygota</taxon>
        <taxon>Neoptera</taxon>
        <taxon>Endopterygota</taxon>
        <taxon>Diptera</taxon>
        <taxon>Nematocera</taxon>
        <taxon>Culicoidea</taxon>
        <taxon>Culicidae</taxon>
        <taxon>Anophelinae</taxon>
        <taxon>Anopheles</taxon>
    </lineage>
</organism>
<evidence type="ECO:0000313" key="1">
    <source>
        <dbReference type="EMBL" id="KFB43688.1"/>
    </source>
</evidence>
<dbReference type="EMBL" id="ATLV01019120">
    <property type="status" value="NOT_ANNOTATED_CDS"/>
    <property type="molecule type" value="Genomic_DNA"/>
</dbReference>
<evidence type="ECO:0000313" key="2">
    <source>
        <dbReference type="EnsemblMetazoa" id="ASIC011418-PA"/>
    </source>
</evidence>
<dbReference type="VEuPathDB" id="VectorBase:ASIC011418"/>
<accession>A0A084W0E4</accession>
<dbReference type="AlphaFoldDB" id="A0A084W0E4"/>
<dbReference type="Proteomes" id="UP000030765">
    <property type="component" value="Unassembled WGS sequence"/>
</dbReference>
<evidence type="ECO:0000313" key="3">
    <source>
        <dbReference type="Proteomes" id="UP000030765"/>
    </source>
</evidence>
<dbReference type="EnsemblMetazoa" id="ASIC011418-RA">
    <property type="protein sequence ID" value="ASIC011418-PA"/>
    <property type="gene ID" value="ASIC011418"/>
</dbReference>
<reference evidence="2" key="2">
    <citation type="submission" date="2020-05" db="UniProtKB">
        <authorList>
            <consortium name="EnsemblMetazoa"/>
        </authorList>
    </citation>
    <scope>IDENTIFICATION</scope>
</reference>